<name>A0A7Y9FQL0_9SPHN</name>
<protein>
    <submittedName>
        <fullName evidence="1">Uncharacterized protein</fullName>
    </submittedName>
</protein>
<evidence type="ECO:0000313" key="2">
    <source>
        <dbReference type="Proteomes" id="UP000517753"/>
    </source>
</evidence>
<gene>
    <name evidence="1" type="ORF">HD841_003435</name>
</gene>
<reference evidence="1 2" key="1">
    <citation type="submission" date="2020-07" db="EMBL/GenBank/DDBJ databases">
        <authorList>
            <person name="Partida-Martinez L."/>
            <person name="Huntemann M."/>
            <person name="Clum A."/>
            <person name="Wang J."/>
            <person name="Palaniappan K."/>
            <person name="Ritter S."/>
            <person name="Chen I.-M."/>
            <person name="Stamatis D."/>
            <person name="Reddy T."/>
            <person name="O'Malley R."/>
            <person name="Daum C."/>
            <person name="Shapiro N."/>
            <person name="Ivanova N."/>
            <person name="Kyrpides N."/>
            <person name="Woyke T."/>
        </authorList>
    </citation>
    <scope>NUCLEOTIDE SEQUENCE [LARGE SCALE GENOMIC DNA]</scope>
    <source>
        <strain evidence="1 2">AS2.3</strain>
    </source>
</reference>
<dbReference type="EMBL" id="JACCBY010000006">
    <property type="protein sequence ID" value="NYD91619.1"/>
    <property type="molecule type" value="Genomic_DNA"/>
</dbReference>
<dbReference type="InterPro" id="IPR011856">
    <property type="entry name" value="tRNA_endonuc-like_dom_sf"/>
</dbReference>
<sequence length="371" mass="40668">MTRSIIYTVDAAGTLTAMRPSEPRSEDFMQKLVAAHPELISDQDGALLLIRREQPIADREDGSGRWSLDHLFVTRSGVPVLVELKRAVDTRLRREVIGQMLDYAANGTAYWQGGRIAESFAATMVEQGRDADVELATFLGAGGDPQQFWEQVDANFAAGRIKMVFVADTIPRELARIVEFLNEQMKADVRAVELSWFESEGGVTALTPRIIGETERAQTEKAARSALPPIGREAWIEEHLAKFGSATVDAAEAYVRVVEEAGGHAEVTTAQGSIVAVLDLPTDVLFPMGLNRNGKGMVQFSLSYLMSRPAFASEEVRQSLYDQLVDIVGPLSTTKLSGFPAFSALKLNEPAVQEGLREFLKRIRDISLGNA</sequence>
<dbReference type="GO" id="GO:0003676">
    <property type="term" value="F:nucleic acid binding"/>
    <property type="evidence" value="ECO:0007669"/>
    <property type="project" value="InterPro"/>
</dbReference>
<proteinExistence type="predicted"/>
<evidence type="ECO:0000313" key="1">
    <source>
        <dbReference type="EMBL" id="NYD91619.1"/>
    </source>
</evidence>
<accession>A0A7Y9FQL0</accession>
<dbReference type="Proteomes" id="UP000517753">
    <property type="component" value="Unassembled WGS sequence"/>
</dbReference>
<keyword evidence="2" id="KW-1185">Reference proteome</keyword>
<dbReference type="AlphaFoldDB" id="A0A7Y9FQL0"/>
<comment type="caution">
    <text evidence="1">The sequence shown here is derived from an EMBL/GenBank/DDBJ whole genome shotgun (WGS) entry which is preliminary data.</text>
</comment>
<reference evidence="1 2" key="2">
    <citation type="submission" date="2020-08" db="EMBL/GenBank/DDBJ databases">
        <title>The Agave Microbiome: Exploring the role of microbial communities in plant adaptations to desert environments.</title>
        <authorList>
            <person name="Partida-Martinez L.P."/>
        </authorList>
    </citation>
    <scope>NUCLEOTIDE SEQUENCE [LARGE SCALE GENOMIC DNA]</scope>
    <source>
        <strain evidence="1 2">AS2.3</strain>
    </source>
</reference>
<dbReference type="RefSeq" id="WP_179510040.1">
    <property type="nucleotide sequence ID" value="NZ_JACCBY010000006.1"/>
</dbReference>
<dbReference type="Gene3D" id="3.40.1350.10">
    <property type="match status" value="1"/>
</dbReference>
<organism evidence="1 2">
    <name type="scientific">Sphingomonas melonis</name>
    <dbReference type="NCBI Taxonomy" id="152682"/>
    <lineage>
        <taxon>Bacteria</taxon>
        <taxon>Pseudomonadati</taxon>
        <taxon>Pseudomonadota</taxon>
        <taxon>Alphaproteobacteria</taxon>
        <taxon>Sphingomonadales</taxon>
        <taxon>Sphingomonadaceae</taxon>
        <taxon>Sphingomonas</taxon>
    </lineage>
</organism>